<evidence type="ECO:0000313" key="4">
    <source>
        <dbReference type="EMBL" id="MCY1712901.1"/>
    </source>
</evidence>
<evidence type="ECO:0000256" key="2">
    <source>
        <dbReference type="ARBA" id="ARBA00022643"/>
    </source>
</evidence>
<comment type="caution">
    <text evidence="4">The sequence shown here is derived from an EMBL/GenBank/DDBJ whole genome shotgun (WGS) entry which is preliminary data.</text>
</comment>
<keyword evidence="2" id="KW-0288">FMN</keyword>
<keyword evidence="1" id="KW-0285">Flavoprotein</keyword>
<name>A0ABT4BSI1_9FIRM</name>
<evidence type="ECO:0000256" key="1">
    <source>
        <dbReference type="ARBA" id="ARBA00022630"/>
    </source>
</evidence>
<dbReference type="InterPro" id="IPR005025">
    <property type="entry name" value="FMN_Rdtase-like_dom"/>
</dbReference>
<dbReference type="Proteomes" id="UP001082703">
    <property type="component" value="Unassembled WGS sequence"/>
</dbReference>
<protein>
    <submittedName>
        <fullName evidence="4">Flavodoxin family protein</fullName>
    </submittedName>
</protein>
<dbReference type="SUPFAM" id="SSF52218">
    <property type="entry name" value="Flavoproteins"/>
    <property type="match status" value="1"/>
</dbReference>
<feature type="domain" description="NADPH-dependent FMN reductase-like" evidence="3">
    <location>
        <begin position="1"/>
        <end position="148"/>
    </location>
</feature>
<evidence type="ECO:0000313" key="5">
    <source>
        <dbReference type="Proteomes" id="UP001082703"/>
    </source>
</evidence>
<dbReference type="InterPro" id="IPR051796">
    <property type="entry name" value="ISF_SsuE-like"/>
</dbReference>
<dbReference type="Pfam" id="PF03358">
    <property type="entry name" value="FMN_red"/>
    <property type="match status" value="1"/>
</dbReference>
<organism evidence="4 5">
    <name type="scientific">Caproiciproducens galactitolivorans</name>
    <dbReference type="NCBI Taxonomy" id="642589"/>
    <lineage>
        <taxon>Bacteria</taxon>
        <taxon>Bacillati</taxon>
        <taxon>Bacillota</taxon>
        <taxon>Clostridia</taxon>
        <taxon>Eubacteriales</taxon>
        <taxon>Acutalibacteraceae</taxon>
        <taxon>Caproiciproducens</taxon>
    </lineage>
</organism>
<dbReference type="PANTHER" id="PTHR43278:SF4">
    <property type="entry name" value="NAD(P)H-DEPENDENT FMN-CONTAINING OXIDOREDUCTASE YWQN-RELATED"/>
    <property type="match status" value="1"/>
</dbReference>
<reference evidence="4 5" key="1">
    <citation type="submission" date="2022-11" db="EMBL/GenBank/DDBJ databases">
        <authorList>
            <person name="Caiyu Z."/>
        </authorList>
    </citation>
    <scope>NUCLEOTIDE SEQUENCE [LARGE SCALE GENOMIC DNA]</scope>
    <source>
        <strain evidence="4 5">YR-4</strain>
    </source>
</reference>
<gene>
    <name evidence="4" type="ORF">OUY18_01350</name>
</gene>
<accession>A0ABT4BSI1</accession>
<dbReference type="Gene3D" id="3.40.50.360">
    <property type="match status" value="1"/>
</dbReference>
<proteinExistence type="predicted"/>
<dbReference type="InterPro" id="IPR029039">
    <property type="entry name" value="Flavoprotein-like_sf"/>
</dbReference>
<dbReference type="PANTHER" id="PTHR43278">
    <property type="entry name" value="NAD(P)H-DEPENDENT FMN-CONTAINING OXIDOREDUCTASE YWQN-RELATED"/>
    <property type="match status" value="1"/>
</dbReference>
<evidence type="ECO:0000259" key="3">
    <source>
        <dbReference type="Pfam" id="PF03358"/>
    </source>
</evidence>
<sequence length="204" mass="22620">MKVLAINGSPHEKGCTYTAIRLVADELEKQGIETEIVQLGNQPIRGCTGCRGCKDSKHCVFDDIVNECIEKSKDADGILLGSPVYYAGIAGSMKCFLDRFFYAGPYLHYKVGAAVVSARRAGTVETFQQLNNYFNLRDIVITPSHYWNEVHGSSAEDVIKDEEGVQIMRTLGRNMAWLLKAIDGSKNTVPLPEQEAAVRTNFIR</sequence>
<dbReference type="RefSeq" id="WP_268056907.1">
    <property type="nucleotide sequence ID" value="NZ_JAPOHA010000001.1"/>
</dbReference>
<dbReference type="EMBL" id="JAPOHA010000001">
    <property type="protein sequence ID" value="MCY1712901.1"/>
    <property type="molecule type" value="Genomic_DNA"/>
</dbReference>
<keyword evidence="5" id="KW-1185">Reference proteome</keyword>